<comment type="caution">
    <text evidence="1">The sequence shown here is derived from an EMBL/GenBank/DDBJ whole genome shotgun (WGS) entry which is preliminary data.</text>
</comment>
<dbReference type="GO" id="GO:0003855">
    <property type="term" value="F:3-dehydroquinate dehydratase activity"/>
    <property type="evidence" value="ECO:0007669"/>
    <property type="project" value="InterPro"/>
</dbReference>
<dbReference type="PANTHER" id="PTHR21089">
    <property type="entry name" value="SHIKIMATE DEHYDROGENASE"/>
    <property type="match status" value="1"/>
</dbReference>
<dbReference type="GO" id="GO:0009423">
    <property type="term" value="P:chorismate biosynthetic process"/>
    <property type="evidence" value="ECO:0007669"/>
    <property type="project" value="TreeGrafter"/>
</dbReference>
<reference evidence="1 2" key="1">
    <citation type="submission" date="2020-02" db="EMBL/GenBank/DDBJ databases">
        <title>Draft genome sequence of Haematococcus lacustris strain NIES-144.</title>
        <authorList>
            <person name="Morimoto D."/>
            <person name="Nakagawa S."/>
            <person name="Yoshida T."/>
            <person name="Sawayama S."/>
        </authorList>
    </citation>
    <scope>NUCLEOTIDE SEQUENCE [LARGE SCALE GENOMIC DNA]</scope>
    <source>
        <strain evidence="1 2">NIES-144</strain>
    </source>
</reference>
<dbReference type="EMBL" id="BLLF01000652">
    <property type="protein sequence ID" value="GFH13789.1"/>
    <property type="molecule type" value="Genomic_DNA"/>
</dbReference>
<name>A0A699Z3Z2_HAELA</name>
<accession>A0A699Z3Z2</accession>
<dbReference type="Proteomes" id="UP000485058">
    <property type="component" value="Unassembled WGS sequence"/>
</dbReference>
<sequence length="98" mass="10916">MLRHRHRSLGAAHSCHLVPPAALPKSSICVSVTATTVESFIHEIEEVERAGADIVELRLDYIKDFDTERDLARIMASCSRPYIVTFRPQRGEVLGAEA</sequence>
<proteinExistence type="predicted"/>
<gene>
    <name evidence="1" type="ORF">HaLaN_09735</name>
</gene>
<dbReference type="Pfam" id="PF01487">
    <property type="entry name" value="DHquinase_I"/>
    <property type="match status" value="1"/>
</dbReference>
<evidence type="ECO:0000313" key="1">
    <source>
        <dbReference type="EMBL" id="GFH13789.1"/>
    </source>
</evidence>
<dbReference type="InterPro" id="IPR013785">
    <property type="entry name" value="Aldolase_TIM"/>
</dbReference>
<dbReference type="InterPro" id="IPR001381">
    <property type="entry name" value="DHquinase_I"/>
</dbReference>
<dbReference type="InterPro" id="IPR022893">
    <property type="entry name" value="Shikimate_DH_fam"/>
</dbReference>
<keyword evidence="2" id="KW-1185">Reference proteome</keyword>
<dbReference type="GO" id="GO:0004764">
    <property type="term" value="F:shikimate 3-dehydrogenase (NADP+) activity"/>
    <property type="evidence" value="ECO:0007669"/>
    <property type="project" value="InterPro"/>
</dbReference>
<dbReference type="AlphaFoldDB" id="A0A699Z3Z2"/>
<dbReference type="GO" id="GO:0019632">
    <property type="term" value="P:shikimate metabolic process"/>
    <property type="evidence" value="ECO:0007669"/>
    <property type="project" value="TreeGrafter"/>
</dbReference>
<dbReference type="PANTHER" id="PTHR21089:SF1">
    <property type="entry name" value="BIFUNCTIONAL 3-DEHYDROQUINATE DEHYDRATASE_SHIKIMATE DEHYDROGENASE, CHLOROPLASTIC"/>
    <property type="match status" value="1"/>
</dbReference>
<dbReference type="SUPFAM" id="SSF51569">
    <property type="entry name" value="Aldolase"/>
    <property type="match status" value="1"/>
</dbReference>
<protein>
    <submittedName>
        <fullName evidence="1">Bifunctional 3-dehydroquinate dehydratase/shikimate dehydrogenase, chloroplastic</fullName>
    </submittedName>
</protein>
<dbReference type="Gene3D" id="3.20.20.70">
    <property type="entry name" value="Aldolase class I"/>
    <property type="match status" value="1"/>
</dbReference>
<evidence type="ECO:0000313" key="2">
    <source>
        <dbReference type="Proteomes" id="UP000485058"/>
    </source>
</evidence>
<organism evidence="1 2">
    <name type="scientific">Haematococcus lacustris</name>
    <name type="common">Green alga</name>
    <name type="synonym">Haematococcus pluvialis</name>
    <dbReference type="NCBI Taxonomy" id="44745"/>
    <lineage>
        <taxon>Eukaryota</taxon>
        <taxon>Viridiplantae</taxon>
        <taxon>Chlorophyta</taxon>
        <taxon>core chlorophytes</taxon>
        <taxon>Chlorophyceae</taxon>
        <taxon>CS clade</taxon>
        <taxon>Chlamydomonadales</taxon>
        <taxon>Haematococcaceae</taxon>
        <taxon>Haematococcus</taxon>
    </lineage>
</organism>